<dbReference type="InterPro" id="IPR037185">
    <property type="entry name" value="EmrE-like"/>
</dbReference>
<feature type="transmembrane region" description="Helical" evidence="2">
    <location>
        <begin position="288"/>
        <end position="309"/>
    </location>
</feature>
<keyword evidence="2" id="KW-1133">Transmembrane helix</keyword>
<proteinExistence type="predicted"/>
<evidence type="ECO:0000256" key="2">
    <source>
        <dbReference type="SAM" id="Phobius"/>
    </source>
</evidence>
<evidence type="ECO:0000313" key="5">
    <source>
        <dbReference type="Proteomes" id="UP000838412"/>
    </source>
</evidence>
<feature type="transmembrane region" description="Helical" evidence="2">
    <location>
        <begin position="315"/>
        <end position="335"/>
    </location>
</feature>
<dbReference type="Proteomes" id="UP000838412">
    <property type="component" value="Chromosome 10"/>
</dbReference>
<reference evidence="4" key="1">
    <citation type="submission" date="2022-01" db="EMBL/GenBank/DDBJ databases">
        <authorList>
            <person name="Braso-Vives M."/>
        </authorList>
    </citation>
    <scope>NUCLEOTIDE SEQUENCE</scope>
</reference>
<dbReference type="PANTHER" id="PTHR22911:SF137">
    <property type="entry name" value="SOLUTE CARRIER FAMILY 35 MEMBER G2-RELATED"/>
    <property type="match status" value="1"/>
</dbReference>
<feature type="transmembrane region" description="Helical" evidence="2">
    <location>
        <begin position="163"/>
        <end position="183"/>
    </location>
</feature>
<feature type="region of interest" description="Disordered" evidence="1">
    <location>
        <begin position="356"/>
        <end position="390"/>
    </location>
</feature>
<dbReference type="InterPro" id="IPR000620">
    <property type="entry name" value="EamA_dom"/>
</dbReference>
<gene>
    <name evidence="4" type="primary">Hypp5457</name>
    <name evidence="4" type="ORF">BLAG_LOCUS2651</name>
</gene>
<protein>
    <submittedName>
        <fullName evidence="4">Hypp5457 protein</fullName>
    </submittedName>
</protein>
<keyword evidence="2" id="KW-0812">Transmembrane</keyword>
<accession>A0A8J9VX59</accession>
<name>A0A8J9VX59_BRALA</name>
<dbReference type="PANTHER" id="PTHR22911">
    <property type="entry name" value="ACYL-MALONYL CONDENSING ENZYME-RELATED"/>
    <property type="match status" value="1"/>
</dbReference>
<feature type="transmembrane region" description="Helical" evidence="2">
    <location>
        <begin position="253"/>
        <end position="276"/>
    </location>
</feature>
<feature type="transmembrane region" description="Helical" evidence="2">
    <location>
        <begin position="46"/>
        <end position="66"/>
    </location>
</feature>
<dbReference type="SUPFAM" id="SSF103481">
    <property type="entry name" value="Multidrug resistance efflux transporter EmrE"/>
    <property type="match status" value="2"/>
</dbReference>
<dbReference type="OrthoDB" id="10132766at2759"/>
<evidence type="ECO:0000313" key="4">
    <source>
        <dbReference type="EMBL" id="CAH1237846.1"/>
    </source>
</evidence>
<evidence type="ECO:0000259" key="3">
    <source>
        <dbReference type="Pfam" id="PF00892"/>
    </source>
</evidence>
<feature type="transmembrane region" description="Helical" evidence="2">
    <location>
        <begin position="226"/>
        <end position="247"/>
    </location>
</feature>
<feature type="transmembrane region" description="Helical" evidence="2">
    <location>
        <begin position="115"/>
        <end position="132"/>
    </location>
</feature>
<dbReference type="GO" id="GO:0016020">
    <property type="term" value="C:membrane"/>
    <property type="evidence" value="ECO:0007669"/>
    <property type="project" value="InterPro"/>
</dbReference>
<feature type="domain" description="EamA" evidence="3">
    <location>
        <begin position="49"/>
        <end position="178"/>
    </location>
</feature>
<evidence type="ECO:0000256" key="1">
    <source>
        <dbReference type="SAM" id="MobiDB-lite"/>
    </source>
</evidence>
<dbReference type="Gene3D" id="1.10.3730.20">
    <property type="match status" value="1"/>
</dbReference>
<feature type="transmembrane region" description="Helical" evidence="2">
    <location>
        <begin position="195"/>
        <end position="214"/>
    </location>
</feature>
<feature type="transmembrane region" description="Helical" evidence="2">
    <location>
        <begin position="138"/>
        <end position="156"/>
    </location>
</feature>
<keyword evidence="5" id="KW-1185">Reference proteome</keyword>
<feature type="transmembrane region" description="Helical" evidence="2">
    <location>
        <begin position="72"/>
        <end position="94"/>
    </location>
</feature>
<dbReference type="EMBL" id="OV696695">
    <property type="protein sequence ID" value="CAH1237846.1"/>
    <property type="molecule type" value="Genomic_DNA"/>
</dbReference>
<keyword evidence="2" id="KW-0472">Membrane</keyword>
<dbReference type="Pfam" id="PF00892">
    <property type="entry name" value="EamA"/>
    <property type="match status" value="1"/>
</dbReference>
<dbReference type="AlphaFoldDB" id="A0A8J9VX59"/>
<sequence length="390" mass="42202">MQVNALPSGDGSDEDTLRKLFATQPDDATKQRASEVKISWKAVKDVSIAASYGIIFAFVTVLTRQVTDSGVTAFQVVFIQEASALLVALGLVLWSKTDLRPASLWVLGQLVLQGVGKYLVFVCLVVAITYLPPANATAINNSALPLFIAIGAYVFLQQRPSSAACFGGVLCTAGIVLVAAGSWENTGTSRDNSAPIIGVSLAILSALIETFMNVQLRLLLVHCSDLAVLFYVHIVSSTLGLLIMFLTHPKWDMGVYITTMLVLCGGLYAVSAFIYVKAARAVPAVTQILLYQLEVAGTFVLQFALLGIVPTLVEGVGAAVITVGSLIDSAGIVIADSRNRKRLKFRKQLGFDIGVDMDKDSRDINKDENERDRKTERVVDSYHRRKFQEP</sequence>
<organism evidence="4 5">
    <name type="scientific">Branchiostoma lanceolatum</name>
    <name type="common">Common lancelet</name>
    <name type="synonym">Amphioxus lanceolatum</name>
    <dbReference type="NCBI Taxonomy" id="7740"/>
    <lineage>
        <taxon>Eukaryota</taxon>
        <taxon>Metazoa</taxon>
        <taxon>Chordata</taxon>
        <taxon>Cephalochordata</taxon>
        <taxon>Leptocardii</taxon>
        <taxon>Amphioxiformes</taxon>
        <taxon>Branchiostomatidae</taxon>
        <taxon>Branchiostoma</taxon>
    </lineage>
</organism>